<dbReference type="Gene3D" id="3.30.420.610">
    <property type="entry name" value="LOTUS domain-like"/>
    <property type="match status" value="1"/>
</dbReference>
<sequence>MTNQPRVAVLLDCDNVSWQRASAVIAEAATHGVLGVKRGYGDWGSPHLSRWRQQLVPLAIQPVQQIAYVAGKGATDMALVIDAMDLLYSGQVDTFCLVASDSDYTRLAMRLREAGKRVIGIGAKHTPAAFSSACDRFTFVEVLGAAPVLAEPDELMTGSIGGLEEPEPSGDSAAQPATTPTAGQAPDLDEMLNSALAACQGDDGWALLSNVGFQLVSNHPTFDSRNYGYARLGQLVRDQPNLEIREVPGANGNSVLHLRVREVQ</sequence>
<dbReference type="InterPro" id="IPR025605">
    <property type="entry name" value="OST-HTH/LOTUS_dom"/>
</dbReference>
<dbReference type="CDD" id="cd10146">
    <property type="entry name" value="LabA_like_C"/>
    <property type="match status" value="1"/>
</dbReference>
<dbReference type="CDD" id="cd11297">
    <property type="entry name" value="PIN_LabA-like_N_1"/>
    <property type="match status" value="1"/>
</dbReference>
<protein>
    <submittedName>
        <fullName evidence="3">NYN domain-containing protein</fullName>
    </submittedName>
</protein>
<reference evidence="3 4" key="1">
    <citation type="journal article" date="2019" name="Int. J. Syst. Evol. Microbiol.">
        <title>The Global Catalogue of Microorganisms (GCM) 10K type strain sequencing project: providing services to taxonomists for standard genome sequencing and annotation.</title>
        <authorList>
            <consortium name="The Broad Institute Genomics Platform"/>
            <consortium name="The Broad Institute Genome Sequencing Center for Infectious Disease"/>
            <person name="Wu L."/>
            <person name="Ma J."/>
        </authorList>
    </citation>
    <scope>NUCLEOTIDE SEQUENCE [LARGE SCALE GENOMIC DNA]</scope>
    <source>
        <strain evidence="3 4">JCM 16259</strain>
    </source>
</reference>
<name>A0ABN3KWV0_9MICO</name>
<proteinExistence type="predicted"/>
<evidence type="ECO:0000256" key="1">
    <source>
        <dbReference type="SAM" id="MobiDB-lite"/>
    </source>
</evidence>
<evidence type="ECO:0000313" key="4">
    <source>
        <dbReference type="Proteomes" id="UP001500730"/>
    </source>
</evidence>
<dbReference type="InterPro" id="IPR041966">
    <property type="entry name" value="LOTUS-like"/>
</dbReference>
<gene>
    <name evidence="3" type="ORF">GCM10009858_05170</name>
</gene>
<dbReference type="RefSeq" id="WP_344252667.1">
    <property type="nucleotide sequence ID" value="NZ_BAAARE010000002.1"/>
</dbReference>
<dbReference type="PROSITE" id="PS51644">
    <property type="entry name" value="HTH_OST"/>
    <property type="match status" value="1"/>
</dbReference>
<dbReference type="Proteomes" id="UP001500730">
    <property type="component" value="Unassembled WGS sequence"/>
</dbReference>
<dbReference type="EMBL" id="BAAARE010000002">
    <property type="protein sequence ID" value="GAA2470844.1"/>
    <property type="molecule type" value="Genomic_DNA"/>
</dbReference>
<dbReference type="PANTHER" id="PTHR35811">
    <property type="entry name" value="SLR1870 PROTEIN"/>
    <property type="match status" value="1"/>
</dbReference>
<feature type="domain" description="HTH OST-type" evidence="2">
    <location>
        <begin position="184"/>
        <end position="260"/>
    </location>
</feature>
<dbReference type="PANTHER" id="PTHR35811:SF1">
    <property type="entry name" value="HTH OST-TYPE DOMAIN-CONTAINING PROTEIN"/>
    <property type="match status" value="1"/>
</dbReference>
<accession>A0ABN3KWV0</accession>
<feature type="region of interest" description="Disordered" evidence="1">
    <location>
        <begin position="157"/>
        <end position="186"/>
    </location>
</feature>
<dbReference type="Gene3D" id="3.40.50.1010">
    <property type="entry name" value="5'-nuclease"/>
    <property type="match status" value="1"/>
</dbReference>
<evidence type="ECO:0000313" key="3">
    <source>
        <dbReference type="EMBL" id="GAA2470844.1"/>
    </source>
</evidence>
<feature type="compositionally biased region" description="Low complexity" evidence="1">
    <location>
        <begin position="173"/>
        <end position="186"/>
    </location>
</feature>
<dbReference type="InterPro" id="IPR021139">
    <property type="entry name" value="NYN"/>
</dbReference>
<dbReference type="Pfam" id="PF01936">
    <property type="entry name" value="NYN"/>
    <property type="match status" value="1"/>
</dbReference>
<dbReference type="Pfam" id="PF12872">
    <property type="entry name" value="OST-HTH"/>
    <property type="match status" value="1"/>
</dbReference>
<keyword evidence="4" id="KW-1185">Reference proteome</keyword>
<evidence type="ECO:0000259" key="2">
    <source>
        <dbReference type="PROSITE" id="PS51644"/>
    </source>
</evidence>
<organism evidence="3 4">
    <name type="scientific">Terrabacter carboxydivorans</name>
    <dbReference type="NCBI Taxonomy" id="619730"/>
    <lineage>
        <taxon>Bacteria</taxon>
        <taxon>Bacillati</taxon>
        <taxon>Actinomycetota</taxon>
        <taxon>Actinomycetes</taxon>
        <taxon>Micrococcales</taxon>
        <taxon>Intrasporangiaceae</taxon>
        <taxon>Terrabacter</taxon>
    </lineage>
</organism>
<comment type="caution">
    <text evidence="3">The sequence shown here is derived from an EMBL/GenBank/DDBJ whole genome shotgun (WGS) entry which is preliminary data.</text>
</comment>